<evidence type="ECO:0000313" key="1">
    <source>
        <dbReference type="EMBL" id="QHV96293.1"/>
    </source>
</evidence>
<dbReference type="AlphaFoldDB" id="A0A6P1VT74"/>
<evidence type="ECO:0000313" key="2">
    <source>
        <dbReference type="Proteomes" id="UP000464577"/>
    </source>
</evidence>
<gene>
    <name evidence="1" type="ORF">GJR95_15270</name>
</gene>
<reference evidence="1 2" key="1">
    <citation type="submission" date="2019-11" db="EMBL/GenBank/DDBJ databases">
        <title>Spirosoma endbachense sp. nov., isolated from a natural salt meadow.</title>
        <authorList>
            <person name="Rojas J."/>
            <person name="Ambika Manirajan B."/>
            <person name="Ratering S."/>
            <person name="Suarez C."/>
            <person name="Geissler-Plaum R."/>
            <person name="Schnell S."/>
        </authorList>
    </citation>
    <scope>NUCLEOTIDE SEQUENCE [LARGE SCALE GENOMIC DNA]</scope>
    <source>
        <strain evidence="1 2">I-24</strain>
    </source>
</reference>
<protein>
    <submittedName>
        <fullName evidence="1">Uncharacterized protein</fullName>
    </submittedName>
</protein>
<organism evidence="1 2">
    <name type="scientific">Spirosoma endbachense</name>
    <dbReference type="NCBI Taxonomy" id="2666025"/>
    <lineage>
        <taxon>Bacteria</taxon>
        <taxon>Pseudomonadati</taxon>
        <taxon>Bacteroidota</taxon>
        <taxon>Cytophagia</taxon>
        <taxon>Cytophagales</taxon>
        <taxon>Cytophagaceae</taxon>
        <taxon>Spirosoma</taxon>
    </lineage>
</organism>
<accession>A0A6P1VT74</accession>
<proteinExistence type="predicted"/>
<dbReference type="KEGG" id="senf:GJR95_15270"/>
<dbReference type="Proteomes" id="UP000464577">
    <property type="component" value="Chromosome"/>
</dbReference>
<dbReference type="RefSeq" id="WP_162386702.1">
    <property type="nucleotide sequence ID" value="NZ_CP045997.1"/>
</dbReference>
<name>A0A6P1VT74_9BACT</name>
<sequence length="160" mass="18143">MRETIDTRELFVVDRKLARTGRVVDARFMGRTMRVAVKPMLDIAKREVPIGRRLFRSQKVRRLKSGKTKRDSTYDKGGATKRSLRILVVPGSQGEVVRVLVGATKKRGYAGWRTHLITRPNIHQRGVDDFLSRTEAQGVPLVEGSLLTALHAEVEKELLR</sequence>
<keyword evidence="2" id="KW-1185">Reference proteome</keyword>
<dbReference type="EMBL" id="CP045997">
    <property type="protein sequence ID" value="QHV96293.1"/>
    <property type="molecule type" value="Genomic_DNA"/>
</dbReference>